<dbReference type="AlphaFoldDB" id="A0A5C5YJT5"/>
<organism evidence="1 2">
    <name type="scientific">Allorhodopirellula solitaria</name>
    <dbReference type="NCBI Taxonomy" id="2527987"/>
    <lineage>
        <taxon>Bacteria</taxon>
        <taxon>Pseudomonadati</taxon>
        <taxon>Planctomycetota</taxon>
        <taxon>Planctomycetia</taxon>
        <taxon>Pirellulales</taxon>
        <taxon>Pirellulaceae</taxon>
        <taxon>Allorhodopirellula</taxon>
    </lineage>
</organism>
<reference evidence="1 2" key="1">
    <citation type="submission" date="2019-02" db="EMBL/GenBank/DDBJ databases">
        <title>Deep-cultivation of Planctomycetes and their phenomic and genomic characterization uncovers novel biology.</title>
        <authorList>
            <person name="Wiegand S."/>
            <person name="Jogler M."/>
            <person name="Boedeker C."/>
            <person name="Pinto D."/>
            <person name="Vollmers J."/>
            <person name="Rivas-Marin E."/>
            <person name="Kohn T."/>
            <person name="Peeters S.H."/>
            <person name="Heuer A."/>
            <person name="Rast P."/>
            <person name="Oberbeckmann S."/>
            <person name="Bunk B."/>
            <person name="Jeske O."/>
            <person name="Meyerdierks A."/>
            <person name="Storesund J.E."/>
            <person name="Kallscheuer N."/>
            <person name="Luecker S."/>
            <person name="Lage O.M."/>
            <person name="Pohl T."/>
            <person name="Merkel B.J."/>
            <person name="Hornburger P."/>
            <person name="Mueller R.-W."/>
            <person name="Bruemmer F."/>
            <person name="Labrenz M."/>
            <person name="Spormann A.M."/>
            <person name="Op Den Camp H."/>
            <person name="Overmann J."/>
            <person name="Amann R."/>
            <person name="Jetten M.S.M."/>
            <person name="Mascher T."/>
            <person name="Medema M.H."/>
            <person name="Devos D.P."/>
            <person name="Kaster A.-K."/>
            <person name="Ovreas L."/>
            <person name="Rohde M."/>
            <person name="Galperin M.Y."/>
            <person name="Jogler C."/>
        </authorList>
    </citation>
    <scope>NUCLEOTIDE SEQUENCE [LARGE SCALE GENOMIC DNA]</scope>
    <source>
        <strain evidence="1 2">CA85</strain>
    </source>
</reference>
<dbReference type="EMBL" id="SJPK01000001">
    <property type="protein sequence ID" value="TWT75102.1"/>
    <property type="molecule type" value="Genomic_DNA"/>
</dbReference>
<gene>
    <name evidence="1" type="ORF">CA85_03900</name>
</gene>
<accession>A0A5C5YJT5</accession>
<keyword evidence="2" id="KW-1185">Reference proteome</keyword>
<sequence length="165" mass="18072">MLEIFRQRQFSARNGIPLAKMNFRFVFNTRLIGEEIMVRIFVITAAAALFTWAVSDSAEAFHGHRHGCGYRAPVTAYYAPAPNVNVYRSATVYSSGYRGYVDPGYGYGYGPGGYGYGPYGGSAYRAGRVSVGVGSGVGYGGYGYRGYGYRGYSDGYPGFGYRYGW</sequence>
<dbReference type="Proteomes" id="UP000318053">
    <property type="component" value="Unassembled WGS sequence"/>
</dbReference>
<proteinExistence type="predicted"/>
<evidence type="ECO:0000313" key="1">
    <source>
        <dbReference type="EMBL" id="TWT75102.1"/>
    </source>
</evidence>
<evidence type="ECO:0000313" key="2">
    <source>
        <dbReference type="Proteomes" id="UP000318053"/>
    </source>
</evidence>
<name>A0A5C5YJT5_9BACT</name>
<comment type="caution">
    <text evidence="1">The sequence shown here is derived from an EMBL/GenBank/DDBJ whole genome shotgun (WGS) entry which is preliminary data.</text>
</comment>
<protein>
    <submittedName>
        <fullName evidence="1">Uncharacterized protein</fullName>
    </submittedName>
</protein>